<name>A0A1H5STT3_9PROT</name>
<comment type="similarity">
    <text evidence="2">In the central section; belongs to the CRISPR-associated helicase Cas3 family.</text>
</comment>
<accession>A0A1H5STT3</accession>
<dbReference type="Gene3D" id="3.40.50.300">
    <property type="entry name" value="P-loop containing nucleotide triphosphate hydrolases"/>
    <property type="match status" value="2"/>
</dbReference>
<evidence type="ECO:0000313" key="12">
    <source>
        <dbReference type="EMBL" id="SEF53996.1"/>
    </source>
</evidence>
<protein>
    <submittedName>
        <fullName evidence="12">CRISPR-associated endonuclease/helicase Cas3</fullName>
    </submittedName>
</protein>
<dbReference type="Proteomes" id="UP000236753">
    <property type="component" value="Unassembled WGS sequence"/>
</dbReference>
<keyword evidence="4" id="KW-0479">Metal-binding</keyword>
<dbReference type="Pfam" id="PF00270">
    <property type="entry name" value="DEAD"/>
    <property type="match status" value="1"/>
</dbReference>
<evidence type="ECO:0000259" key="11">
    <source>
        <dbReference type="PROSITE" id="PS51643"/>
    </source>
</evidence>
<dbReference type="Gene3D" id="1.10.3210.30">
    <property type="match status" value="1"/>
</dbReference>
<dbReference type="PANTHER" id="PTHR47963:SF9">
    <property type="entry name" value="CRISPR-ASSOCIATED ENDONUCLEASE_HELICASE CAS3"/>
    <property type="match status" value="1"/>
</dbReference>
<dbReference type="PANTHER" id="PTHR47963">
    <property type="entry name" value="DEAD-BOX ATP-DEPENDENT RNA HELICASE 47, MITOCHONDRIAL"/>
    <property type="match status" value="1"/>
</dbReference>
<keyword evidence="12" id="KW-0255">Endonuclease</keyword>
<dbReference type="PROSITE" id="PS51192">
    <property type="entry name" value="HELICASE_ATP_BIND_1"/>
    <property type="match status" value="1"/>
</dbReference>
<dbReference type="SMART" id="SM00490">
    <property type="entry name" value="HELICc"/>
    <property type="match status" value="1"/>
</dbReference>
<evidence type="ECO:0000256" key="8">
    <source>
        <dbReference type="ARBA" id="ARBA00022840"/>
    </source>
</evidence>
<evidence type="ECO:0000259" key="10">
    <source>
        <dbReference type="PROSITE" id="PS51192"/>
    </source>
</evidence>
<dbReference type="Pfam" id="PF18019">
    <property type="entry name" value="Cas3_HD"/>
    <property type="match status" value="1"/>
</dbReference>
<evidence type="ECO:0000256" key="2">
    <source>
        <dbReference type="ARBA" id="ARBA00009046"/>
    </source>
</evidence>
<keyword evidence="9" id="KW-0051">Antiviral defense</keyword>
<dbReference type="InterPro" id="IPR014001">
    <property type="entry name" value="Helicase_ATP-bd"/>
</dbReference>
<dbReference type="InterPro" id="IPR011545">
    <property type="entry name" value="DEAD/DEAH_box_helicase_dom"/>
</dbReference>
<evidence type="ECO:0000256" key="6">
    <source>
        <dbReference type="ARBA" id="ARBA00022801"/>
    </source>
</evidence>
<dbReference type="CDD" id="cd09641">
    <property type="entry name" value="Cas3''_I"/>
    <property type="match status" value="1"/>
</dbReference>
<feature type="domain" description="Helicase ATP-binding" evidence="10">
    <location>
        <begin position="260"/>
        <end position="453"/>
    </location>
</feature>
<dbReference type="InterPro" id="IPR001650">
    <property type="entry name" value="Helicase_C-like"/>
</dbReference>
<evidence type="ECO:0000256" key="5">
    <source>
        <dbReference type="ARBA" id="ARBA00022741"/>
    </source>
</evidence>
<comment type="similarity">
    <text evidence="1">In the N-terminal section; belongs to the CRISPR-associated nuclease Cas3-HD family.</text>
</comment>
<dbReference type="OrthoDB" id="9810236at2"/>
<keyword evidence="3" id="KW-0540">Nuclease</keyword>
<dbReference type="GO" id="GO:0004519">
    <property type="term" value="F:endonuclease activity"/>
    <property type="evidence" value="ECO:0007669"/>
    <property type="project" value="UniProtKB-KW"/>
</dbReference>
<dbReference type="GO" id="GO:0016787">
    <property type="term" value="F:hydrolase activity"/>
    <property type="evidence" value="ECO:0007669"/>
    <property type="project" value="UniProtKB-KW"/>
</dbReference>
<dbReference type="InterPro" id="IPR006474">
    <property type="entry name" value="Helicase_Cas3_CRISPR-ass_core"/>
</dbReference>
<dbReference type="SMART" id="SM00487">
    <property type="entry name" value="DEXDc"/>
    <property type="match status" value="1"/>
</dbReference>
<evidence type="ECO:0000256" key="4">
    <source>
        <dbReference type="ARBA" id="ARBA00022723"/>
    </source>
</evidence>
<dbReference type="InterPro" id="IPR038257">
    <property type="entry name" value="CRISPR-assoc_Cas3_HD_sf"/>
</dbReference>
<evidence type="ECO:0000256" key="1">
    <source>
        <dbReference type="ARBA" id="ARBA00006847"/>
    </source>
</evidence>
<evidence type="ECO:0000256" key="3">
    <source>
        <dbReference type="ARBA" id="ARBA00022722"/>
    </source>
</evidence>
<dbReference type="InterPro" id="IPR027417">
    <property type="entry name" value="P-loop_NTPase"/>
</dbReference>
<dbReference type="InterPro" id="IPR006483">
    <property type="entry name" value="CRISPR-assoc_Cas3_HD"/>
</dbReference>
<gene>
    <name evidence="12" type="ORF">SAMN05216334_10386</name>
</gene>
<evidence type="ECO:0000313" key="13">
    <source>
        <dbReference type="Proteomes" id="UP000236753"/>
    </source>
</evidence>
<dbReference type="SUPFAM" id="SSF52540">
    <property type="entry name" value="P-loop containing nucleoside triphosphate hydrolases"/>
    <property type="match status" value="1"/>
</dbReference>
<evidence type="ECO:0000256" key="7">
    <source>
        <dbReference type="ARBA" id="ARBA00022806"/>
    </source>
</evidence>
<organism evidence="12 13">
    <name type="scientific">Nitrosomonas ureae</name>
    <dbReference type="NCBI Taxonomy" id="44577"/>
    <lineage>
        <taxon>Bacteria</taxon>
        <taxon>Pseudomonadati</taxon>
        <taxon>Pseudomonadota</taxon>
        <taxon>Betaproteobacteria</taxon>
        <taxon>Nitrosomonadales</taxon>
        <taxon>Nitrosomonadaceae</taxon>
        <taxon>Nitrosomonas</taxon>
    </lineage>
</organism>
<dbReference type="GO" id="GO:0051607">
    <property type="term" value="P:defense response to virus"/>
    <property type="evidence" value="ECO:0007669"/>
    <property type="project" value="UniProtKB-KW"/>
</dbReference>
<evidence type="ECO:0000256" key="9">
    <source>
        <dbReference type="ARBA" id="ARBA00023118"/>
    </source>
</evidence>
<reference evidence="12 13" key="1">
    <citation type="submission" date="2016-10" db="EMBL/GenBank/DDBJ databases">
        <authorList>
            <person name="de Groot N.N."/>
        </authorList>
    </citation>
    <scope>NUCLEOTIDE SEQUENCE [LARGE SCALE GENOMIC DNA]</scope>
    <source>
        <strain evidence="12 13">Nm13</strain>
    </source>
</reference>
<keyword evidence="8" id="KW-0067">ATP-binding</keyword>
<dbReference type="AlphaFoldDB" id="A0A1H5STT3"/>
<dbReference type="PROSITE" id="PS51643">
    <property type="entry name" value="HD_CAS3"/>
    <property type="match status" value="1"/>
</dbReference>
<dbReference type="Pfam" id="PF22590">
    <property type="entry name" value="Cas3-like_C_2"/>
    <property type="match status" value="1"/>
</dbReference>
<proteinExistence type="inferred from homology"/>
<dbReference type="EMBL" id="FNUX01000003">
    <property type="protein sequence ID" value="SEF53996.1"/>
    <property type="molecule type" value="Genomic_DNA"/>
</dbReference>
<dbReference type="GO" id="GO:0003724">
    <property type="term" value="F:RNA helicase activity"/>
    <property type="evidence" value="ECO:0007669"/>
    <property type="project" value="TreeGrafter"/>
</dbReference>
<keyword evidence="5" id="KW-0547">Nucleotide-binding</keyword>
<dbReference type="NCBIfam" id="TIGR01596">
    <property type="entry name" value="cas3_HD"/>
    <property type="match status" value="1"/>
</dbReference>
<dbReference type="GO" id="GO:0003723">
    <property type="term" value="F:RNA binding"/>
    <property type="evidence" value="ECO:0007669"/>
    <property type="project" value="TreeGrafter"/>
</dbReference>
<dbReference type="GO" id="GO:0005524">
    <property type="term" value="F:ATP binding"/>
    <property type="evidence" value="ECO:0007669"/>
    <property type="project" value="UniProtKB-KW"/>
</dbReference>
<keyword evidence="6" id="KW-0378">Hydrolase</keyword>
<sequence>MLGRHIQKSPDSSLLTLNQCLAKSRKTRSNLILPGRLVFSHCQIVGEVARALIRRMPEWLRAELFPAGAELIAAAHDIGKVSPAFQKKIYAALSQNDEAIRLRLSAFKFNADAEKCWGGHGGVSQATADAQNIGKYIPEILGQHHGFSPNLSTHQATSEVFGGQAWQAQRIELLAQLKQALGVDFPIVKDALQARVLAGLTTVSDWIGSGPLFEDPDGEWQSRIEQALDSAGFVQPQLRVGLSFRNVFDFDPKDTQTKLIEAANQSGVYVLEAPMGLGKTEAALYAAYQLLSKKLTTGIYFALPTQLTSDKIHERVNTFLTRILDDKSPHKALLVHSNAWLKQFEMGEEGNPGGAWFAQGKRGVLAPFAVGTVDQALMAVMNVKHGFVRTFGLAGKVVILDEVHSYDSFTGTILDALVKALRQLHCTVIILSATLTQERRAKLLGIAPISTAYPLITAQPNTGELAEVSAGLISDVSVAIVHQPETTALEEVLHRAAEGQQVLWIENTVNEAQVLYQKLADRAREIGVACGLLHSRFTKTNRTTNENTWVTFFGKDGVETRAQQGRILVGTQVLEQSLDIDADFLVSRIAPTDMLLQRLGRLWRHEKTPRPQTARREAWIISPDLAAAIDSPELVFGATAKVYAPYVLCRSLTVWQGITQVRLPDQIRELIEATYAAQNESEQMAKYLYQVEIMRDKLERLALLGISQGGTTLPEEKAQTRHSELESTEVLLIRSCQHDQKKPGIWVTFLSDEKKWVPYNGRSLSRKQWCEISATLMQNTLKVTDYLAPKAVSKTQIHWLGDYFYLGKPEYEESVMLRVALVDESGAVKSLDNSVVNDSYDISYDALIGYQARKK</sequence>
<feature type="domain" description="HD Cas3-type" evidence="11">
    <location>
        <begin position="31"/>
        <end position="207"/>
    </location>
</feature>
<dbReference type="GO" id="GO:0046872">
    <property type="term" value="F:metal ion binding"/>
    <property type="evidence" value="ECO:0007669"/>
    <property type="project" value="UniProtKB-KW"/>
</dbReference>
<keyword evidence="7 12" id="KW-0347">Helicase</keyword>
<dbReference type="InterPro" id="IPR054712">
    <property type="entry name" value="Cas3-like_dom"/>
</dbReference>
<dbReference type="InterPro" id="IPR050547">
    <property type="entry name" value="DEAD_box_RNA_helicases"/>
</dbReference>
<dbReference type="NCBIfam" id="TIGR01587">
    <property type="entry name" value="cas3_core"/>
    <property type="match status" value="1"/>
</dbReference>